<accession>A0A8S5S3C5</accession>
<name>A0A8S5S3C5_9CAUD</name>
<sequence length="48" mass="5941">MQKLNPRWKFFPHKKRKIRIRCFSVRIIWLIFASRKQAEMGCGPQRPR</sequence>
<dbReference type="EMBL" id="BK032514">
    <property type="protein sequence ID" value="DAF45508.1"/>
    <property type="molecule type" value="Genomic_DNA"/>
</dbReference>
<reference evidence="1" key="1">
    <citation type="journal article" date="2021" name="Proc. Natl. Acad. Sci. U.S.A.">
        <title>A Catalog of Tens of Thousands of Viruses from Human Metagenomes Reveals Hidden Associations with Chronic Diseases.</title>
        <authorList>
            <person name="Tisza M.J."/>
            <person name="Buck C.B."/>
        </authorList>
    </citation>
    <scope>NUCLEOTIDE SEQUENCE</scope>
    <source>
        <strain evidence="1">CtBLh2</strain>
    </source>
</reference>
<proteinExistence type="predicted"/>
<evidence type="ECO:0000313" key="1">
    <source>
        <dbReference type="EMBL" id="DAF45508.1"/>
    </source>
</evidence>
<organism evidence="1">
    <name type="scientific">Siphoviridae sp. ctBLh2</name>
    <dbReference type="NCBI Taxonomy" id="2827803"/>
    <lineage>
        <taxon>Viruses</taxon>
        <taxon>Duplodnaviria</taxon>
        <taxon>Heunggongvirae</taxon>
        <taxon>Uroviricota</taxon>
        <taxon>Caudoviricetes</taxon>
    </lineage>
</organism>
<protein>
    <submittedName>
        <fullName evidence="1">Uncharacterized protein</fullName>
    </submittedName>
</protein>